<dbReference type="OrthoDB" id="278300at2759"/>
<evidence type="ECO:0000256" key="2">
    <source>
        <dbReference type="ARBA" id="ARBA00020451"/>
    </source>
</evidence>
<evidence type="ECO:0000256" key="1">
    <source>
        <dbReference type="ARBA" id="ARBA00012797"/>
    </source>
</evidence>
<protein>
    <recommendedName>
        <fullName evidence="2">tRNA (guanine(9)-N1)-methyltransferase</fullName>
        <ecNumber evidence="1">2.1.1.221</ecNumber>
    </recommendedName>
    <alternativeName>
        <fullName evidence="7">tRNA methyltransferase 10</fullName>
    </alternativeName>
    <alternativeName>
        <fullName evidence="6">tRNA(m1G9)-methyltransferase</fullName>
    </alternativeName>
</protein>
<dbReference type="InterPro" id="IPR028564">
    <property type="entry name" value="MT_TRM10-typ"/>
</dbReference>
<dbReference type="InterPro" id="IPR007356">
    <property type="entry name" value="tRNA_m1G_MeTrfase_euk"/>
</dbReference>
<evidence type="ECO:0000256" key="8">
    <source>
        <dbReference type="ARBA" id="ARBA00048434"/>
    </source>
</evidence>
<dbReference type="EC" id="2.1.1.221" evidence="1"/>
<dbReference type="GO" id="GO:0005634">
    <property type="term" value="C:nucleus"/>
    <property type="evidence" value="ECO:0007669"/>
    <property type="project" value="TreeGrafter"/>
</dbReference>
<dbReference type="GO" id="GO:0002939">
    <property type="term" value="P:tRNA N1-guanine methylation"/>
    <property type="evidence" value="ECO:0007669"/>
    <property type="project" value="EnsemblFungi"/>
</dbReference>
<dbReference type="GO" id="GO:0052905">
    <property type="term" value="F:tRNA (guanosine(9)-N1)-methyltransferase activity"/>
    <property type="evidence" value="ECO:0007669"/>
    <property type="project" value="UniProtKB-EC"/>
</dbReference>
<dbReference type="AlphaFoldDB" id="A0A194WSU0"/>
<evidence type="ECO:0000256" key="3">
    <source>
        <dbReference type="ARBA" id="ARBA00022603"/>
    </source>
</evidence>
<dbReference type="PANTHER" id="PTHR13563:SF13">
    <property type="entry name" value="TRNA METHYLTRANSFERASE 10 HOMOLOG A"/>
    <property type="match status" value="1"/>
</dbReference>
<evidence type="ECO:0000313" key="12">
    <source>
        <dbReference type="Proteomes" id="UP000070700"/>
    </source>
</evidence>
<evidence type="ECO:0000256" key="4">
    <source>
        <dbReference type="ARBA" id="ARBA00022679"/>
    </source>
</evidence>
<keyword evidence="4" id="KW-0808">Transferase</keyword>
<dbReference type="KEGG" id="psco:LY89DRAFT_562074"/>
<evidence type="ECO:0000259" key="10">
    <source>
        <dbReference type="PROSITE" id="PS51675"/>
    </source>
</evidence>
<feature type="compositionally biased region" description="Basic and acidic residues" evidence="9">
    <location>
        <begin position="33"/>
        <end position="43"/>
    </location>
</feature>
<dbReference type="InterPro" id="IPR038459">
    <property type="entry name" value="MT_TRM10-typ_sf"/>
</dbReference>
<dbReference type="FunCoup" id="A0A194WSU0">
    <property type="interactions" value="797"/>
</dbReference>
<dbReference type="PROSITE" id="PS51675">
    <property type="entry name" value="SAM_MT_TRM10"/>
    <property type="match status" value="1"/>
</dbReference>
<dbReference type="CDD" id="cd18089">
    <property type="entry name" value="SPOUT_Trm10-like"/>
    <property type="match status" value="1"/>
</dbReference>
<feature type="non-terminal residue" evidence="11">
    <location>
        <position position="1"/>
    </location>
</feature>
<comment type="catalytic activity">
    <reaction evidence="8">
        <text>guanosine(9) in tRNA + S-adenosyl-L-methionine = N(1)-methylguanosine(9) in tRNA + S-adenosyl-L-homocysteine + H(+)</text>
        <dbReference type="Rhea" id="RHEA:43156"/>
        <dbReference type="Rhea" id="RHEA-COMP:10367"/>
        <dbReference type="Rhea" id="RHEA-COMP:10368"/>
        <dbReference type="ChEBI" id="CHEBI:15378"/>
        <dbReference type="ChEBI" id="CHEBI:57856"/>
        <dbReference type="ChEBI" id="CHEBI:59789"/>
        <dbReference type="ChEBI" id="CHEBI:73542"/>
        <dbReference type="ChEBI" id="CHEBI:74269"/>
        <dbReference type="EC" id="2.1.1.221"/>
    </reaction>
</comment>
<evidence type="ECO:0000256" key="6">
    <source>
        <dbReference type="ARBA" id="ARBA00031792"/>
    </source>
</evidence>
<dbReference type="EMBL" id="KQ947428">
    <property type="protein sequence ID" value="KUJ10687.1"/>
    <property type="molecule type" value="Genomic_DNA"/>
</dbReference>
<dbReference type="RefSeq" id="XP_018065042.1">
    <property type="nucleotide sequence ID" value="XM_018208470.1"/>
</dbReference>
<dbReference type="Gene3D" id="3.40.1280.30">
    <property type="match status" value="1"/>
</dbReference>
<feature type="region of interest" description="Disordered" evidence="9">
    <location>
        <begin position="1"/>
        <end position="83"/>
    </location>
</feature>
<dbReference type="STRING" id="149040.A0A194WSU0"/>
<gene>
    <name evidence="11" type="ORF">LY89DRAFT_562074</name>
</gene>
<organism evidence="11 12">
    <name type="scientific">Mollisia scopiformis</name>
    <name type="common">Conifer needle endophyte fungus</name>
    <name type="synonym">Phialocephala scopiformis</name>
    <dbReference type="NCBI Taxonomy" id="149040"/>
    <lineage>
        <taxon>Eukaryota</taxon>
        <taxon>Fungi</taxon>
        <taxon>Dikarya</taxon>
        <taxon>Ascomycota</taxon>
        <taxon>Pezizomycotina</taxon>
        <taxon>Leotiomycetes</taxon>
        <taxon>Helotiales</taxon>
        <taxon>Mollisiaceae</taxon>
        <taxon>Mollisia</taxon>
    </lineage>
</organism>
<name>A0A194WSU0_MOLSC</name>
<accession>A0A194WSU0</accession>
<evidence type="ECO:0000256" key="5">
    <source>
        <dbReference type="ARBA" id="ARBA00022691"/>
    </source>
</evidence>
<dbReference type="GO" id="GO:0000049">
    <property type="term" value="F:tRNA binding"/>
    <property type="evidence" value="ECO:0007669"/>
    <property type="project" value="TreeGrafter"/>
</dbReference>
<feature type="non-terminal residue" evidence="11">
    <location>
        <position position="317"/>
    </location>
</feature>
<feature type="compositionally biased region" description="Polar residues" evidence="9">
    <location>
        <begin position="1"/>
        <end position="14"/>
    </location>
</feature>
<keyword evidence="3" id="KW-0489">Methyltransferase</keyword>
<keyword evidence="5" id="KW-0949">S-adenosyl-L-methionine</keyword>
<dbReference type="GeneID" id="28818196"/>
<evidence type="ECO:0000256" key="9">
    <source>
        <dbReference type="SAM" id="MobiDB-lite"/>
    </source>
</evidence>
<keyword evidence="12" id="KW-1185">Reference proteome</keyword>
<dbReference type="PANTHER" id="PTHR13563">
    <property type="entry name" value="TRNA (GUANINE-9-) METHYLTRANSFERASE"/>
    <property type="match status" value="1"/>
</dbReference>
<sequence>RTQSPEAVQSSPTNGEAKPVLSKTQQKRLLKAQRWEAGKETRRIQRREKHKAKLARKVEQKEMAQELGLHEDDQPDAEAQKKTLPRRPIQTPIGMILDCDFDELMSEKEIISLGAQVTRCYSENKNAPYRAHMAVSSFGGRMKERFETVLTRNHENWKGVTFHEDNFMAAAEKLNAIMQGPEGGELVGALDNSIPGVEKGAENGEADEGESKEEGPISIVYLTSDSEEILTKLEPNTSYVIGGIVDKNRYKGLCYRRARARGIRTAKLPIAQYMTMAGRSVLAVNHVMEIMLKWLDTGDWGEAFLSVIPKRKEAKLK</sequence>
<feature type="compositionally biased region" description="Basic and acidic residues" evidence="9">
    <location>
        <begin position="56"/>
        <end position="72"/>
    </location>
</feature>
<feature type="compositionally biased region" description="Basic residues" evidence="9">
    <location>
        <begin position="44"/>
        <end position="55"/>
    </location>
</feature>
<proteinExistence type="predicted"/>
<evidence type="ECO:0000256" key="7">
    <source>
        <dbReference type="ARBA" id="ARBA00032166"/>
    </source>
</evidence>
<feature type="domain" description="SAM-dependent MTase TRM10-type" evidence="10">
    <location>
        <begin position="80"/>
        <end position="315"/>
    </location>
</feature>
<evidence type="ECO:0000313" key="11">
    <source>
        <dbReference type="EMBL" id="KUJ10687.1"/>
    </source>
</evidence>
<dbReference type="Proteomes" id="UP000070700">
    <property type="component" value="Unassembled WGS sequence"/>
</dbReference>
<dbReference type="InParanoid" id="A0A194WSU0"/>
<reference evidence="11 12" key="1">
    <citation type="submission" date="2015-10" db="EMBL/GenBank/DDBJ databases">
        <title>Full genome of DAOMC 229536 Phialocephala scopiformis, a fungal endophyte of spruce producing the potent anti-insectan compound rugulosin.</title>
        <authorList>
            <consortium name="DOE Joint Genome Institute"/>
            <person name="Walker A.K."/>
            <person name="Frasz S.L."/>
            <person name="Seifert K.A."/>
            <person name="Miller J.D."/>
            <person name="Mondo S.J."/>
            <person name="Labutti K."/>
            <person name="Lipzen A."/>
            <person name="Dockter R."/>
            <person name="Kennedy M."/>
            <person name="Grigoriev I.V."/>
            <person name="Spatafora J.W."/>
        </authorList>
    </citation>
    <scope>NUCLEOTIDE SEQUENCE [LARGE SCALE GENOMIC DNA]</scope>
    <source>
        <strain evidence="11 12">CBS 120377</strain>
    </source>
</reference>